<dbReference type="SUPFAM" id="SSF52540">
    <property type="entry name" value="P-loop containing nucleoside triphosphate hydrolases"/>
    <property type="match status" value="1"/>
</dbReference>
<dbReference type="InterPro" id="IPR041635">
    <property type="entry name" value="Type_ISP_LLaBIII_C"/>
</dbReference>
<dbReference type="Gene3D" id="3.40.50.150">
    <property type="entry name" value="Vaccinia Virus protein VP39"/>
    <property type="match status" value="1"/>
</dbReference>
<dbReference type="InterPro" id="IPR039442">
    <property type="entry name" value="Mrr-like_dom"/>
</dbReference>
<dbReference type="GO" id="GO:0005524">
    <property type="term" value="F:ATP binding"/>
    <property type="evidence" value="ECO:0007669"/>
    <property type="project" value="InterPro"/>
</dbReference>
<keyword evidence="1" id="KW-0547">Nucleotide-binding</keyword>
<evidence type="ECO:0000313" key="1">
    <source>
        <dbReference type="EMBL" id="EAJ9198125.1"/>
    </source>
</evidence>
<dbReference type="InterPro" id="IPR029063">
    <property type="entry name" value="SAM-dependent_MTases_sf"/>
</dbReference>
<dbReference type="Gene3D" id="3.40.50.300">
    <property type="entry name" value="P-loop containing nucleotide triphosphate hydrolases"/>
    <property type="match status" value="2"/>
</dbReference>
<proteinExistence type="predicted"/>
<dbReference type="InterPro" id="IPR006935">
    <property type="entry name" value="Helicase/UvrB_N"/>
</dbReference>
<name>A0A690LRC2_CAMCO</name>
<dbReference type="GO" id="GO:0008168">
    <property type="term" value="F:methyltransferase activity"/>
    <property type="evidence" value="ECO:0007669"/>
    <property type="project" value="InterPro"/>
</dbReference>
<dbReference type="Gene3D" id="3.40.1350.10">
    <property type="match status" value="1"/>
</dbReference>
<comment type="caution">
    <text evidence="1">The sequence shown here is derived from an EMBL/GenBank/DDBJ whole genome shotgun (WGS) entry which is preliminary data.</text>
</comment>
<dbReference type="PROSITE" id="PS51194">
    <property type="entry name" value="HELICASE_CTER"/>
    <property type="match status" value="1"/>
</dbReference>
<dbReference type="InterPro" id="IPR011335">
    <property type="entry name" value="Restrct_endonuc-II-like"/>
</dbReference>
<dbReference type="SUPFAM" id="SSF53335">
    <property type="entry name" value="S-adenosyl-L-methionine-dependent methyltransferases"/>
    <property type="match status" value="1"/>
</dbReference>
<dbReference type="GO" id="GO:0032259">
    <property type="term" value="P:methylation"/>
    <property type="evidence" value="ECO:0007669"/>
    <property type="project" value="InterPro"/>
</dbReference>
<dbReference type="PRINTS" id="PR00507">
    <property type="entry name" value="N12N6MTFRASE"/>
</dbReference>
<dbReference type="GO" id="GO:0016787">
    <property type="term" value="F:hydrolase activity"/>
    <property type="evidence" value="ECO:0007669"/>
    <property type="project" value="InterPro"/>
</dbReference>
<organism evidence="1 2">
    <name type="scientific">Campylobacter coli</name>
    <dbReference type="NCBI Taxonomy" id="195"/>
    <lineage>
        <taxon>Bacteria</taxon>
        <taxon>Pseudomonadati</taxon>
        <taxon>Campylobacterota</taxon>
        <taxon>Epsilonproteobacteria</taxon>
        <taxon>Campylobacterales</taxon>
        <taxon>Campylobacteraceae</taxon>
        <taxon>Campylobacter</taxon>
    </lineage>
</organism>
<dbReference type="Pfam" id="PF22240">
    <property type="entry name" value="ISP_coupler"/>
    <property type="match status" value="1"/>
</dbReference>
<dbReference type="EMBL" id="AACBVJ010000018">
    <property type="protein sequence ID" value="EAJ9198125.1"/>
    <property type="molecule type" value="Genomic_DNA"/>
</dbReference>
<keyword evidence="1" id="KW-0347">Helicase</keyword>
<dbReference type="GO" id="GO:0004386">
    <property type="term" value="F:helicase activity"/>
    <property type="evidence" value="ECO:0007669"/>
    <property type="project" value="UniProtKB-KW"/>
</dbReference>
<dbReference type="Pfam" id="PF18135">
    <property type="entry name" value="Type_ISP_C"/>
    <property type="match status" value="1"/>
</dbReference>
<dbReference type="InterPro" id="IPR027417">
    <property type="entry name" value="P-loop_NTPase"/>
</dbReference>
<sequence length="1591" mass="181977">MGINETTFEIILEKLKQANLNTRSKGSMFEKLSKHLLKEKDTASIYKNIYLWDEWEKKDGQDCGIDLIIQTKDDDYIAVQCKFYESSKVDLKDLSTYFSKLQSGVGEIKFSKGIIISTSDLTQNAKKEIEQISKNIPIELITLEDFLNSNISWDKFDPNNSLELPIIAKKKPREHQIQAINNTKEYFANKNNTRGKLIMACGTGKTFTSLKIIEEITPKNSIVLFLAPSIALVGQTFREYCKEKTDDFVASIVCSDSKSGKSIEDDIDILELPIPASTDTQSIKKAYDIAKKDNKRFIIFSTYQSVEKIMQAQKQNDLDEIELIICDEAHRSVGNLYSGKEKDKLNTFTLCHSNENIKAKKRIYMSATPKIYSSSQKNKALENDNEVFSMDDEEIFGNEIYSINFREAVEKDLLTDYKVIILAIKQESIANIANTAIAKLKDEKNVDEKYVDIDFVSKIIGTHKGLARNDLVALDENNKIDNDFLEEMDSNLSRRVINFCKSIRDSKNITNSFKIIMQCYDEALKKDSFKNLNINIDHVDGTMNSNVRLNKLNNLNSPEENTCNILSNARCLSEGVDVPALDSVVFFDGRNSMVDIIQSVGRVMRKAPNKKTGYIILPLALSENELSNLDEAIKNTNFLNIWNILKALRSHDDTLVDEAVFKEKIKIAVADYVGDDNSSNNTDKSYEPSLFDSFTLSELANTLYNAIPTKLGDKGYWQSFSAKTAKIVEKLNIRLNAIFKDHPEILEEFLTSLKENIHPNIKEDEAIDMICSHIITKPIFDVLFDKNMDDNPIGKALDEVNQKLNTFGLDDEETRSLKALYKSVEENVKLAKSQKSKQELIKNLYDTFFRSAFKKQAEKLGIVYTPIQVVDFILHSVNELLKRHFNTDFNDENVKIFDPFTGTGSFITRLLSKENGLISDENFKNKYEKAIFAQDIILLAYYIALINITQTGSERINALDKFKNIALADSLDYLDKKIQDSGLFALEFKDLEENKKIKDLIANEKIKVIIGNPPYSGGASSENDNNANISHPNLEKRVKDTYGKESNAKLAKNTRDTLIQALRMASDKIKDNGIIGFVVNGGFIDATSADGFRKCVAKEFSDIYILNLRGNARTSGEQRKKEGDGVFDSGSRASVAIVFFIKDTSVKTNKIHYYDIGDYLDRQTKLDKLENFKSVLNVPFINIIPNEKGDWINQRGGDFDNLMPLKSNKNEYGIFTINSCGVVTGRDSWVYNFSKEKLANSMQTCIATYNEDLAKFDHQVFLEKNKNNKKSELYKELSDKDITIDNTKISWTGSLKDKIINNKIVDKFNQGNIREISHRPFTKEYLYWEKTWNERQYQLPKLFPKNTDENLLILTSLMATKEFSSFIVNSIADFQTLANTQAFPLYFYQEDGSKEYAISDFALNEFKKQLQDETINKEDIFYYIYAIFHHKSYLEKYKFELSKEAPKIPISKDFKNLSILGKKLATLHLNYENNEMFKEVEFKDGVLADIGNDEFYKVTKMKKLGNDIFYNQNITIKNIPSKAFEYRINGKSAIDWIIDRYQISIDKKSLIENNPNDYQGSKYICELLLKIIDLSIKSVDLINEIGKMEWE</sequence>
<dbReference type="Pfam" id="PF13156">
    <property type="entry name" value="Mrr_cat_2"/>
    <property type="match status" value="1"/>
</dbReference>
<keyword evidence="1" id="KW-0378">Hydrolase</keyword>
<dbReference type="SUPFAM" id="SSF52980">
    <property type="entry name" value="Restriction endonuclease-like"/>
    <property type="match status" value="1"/>
</dbReference>
<dbReference type="Proteomes" id="UP000382436">
    <property type="component" value="Unassembled WGS sequence"/>
</dbReference>
<dbReference type="PROSITE" id="PS00092">
    <property type="entry name" value="N6_MTASE"/>
    <property type="match status" value="1"/>
</dbReference>
<dbReference type="SMART" id="SM00487">
    <property type="entry name" value="DEXDc"/>
    <property type="match status" value="1"/>
</dbReference>
<dbReference type="InterPro" id="IPR002052">
    <property type="entry name" value="DNA_methylase_N6_adenine_CS"/>
</dbReference>
<dbReference type="GO" id="GO:0003677">
    <property type="term" value="F:DNA binding"/>
    <property type="evidence" value="ECO:0007669"/>
    <property type="project" value="InterPro"/>
</dbReference>
<keyword evidence="1" id="KW-0067">ATP-binding</keyword>
<protein>
    <submittedName>
        <fullName evidence="1">DEAD/DEAH box helicase</fullName>
    </submittedName>
</protein>
<reference evidence="1 2" key="1">
    <citation type="submission" date="2018-05" db="EMBL/GenBank/DDBJ databases">
        <authorList>
            <consortium name="PulseNet: The National Subtyping Network for Foodborne Disease Surveillance"/>
            <person name="Tarr C.L."/>
            <person name="Trees E."/>
            <person name="Katz L.S."/>
            <person name="Carleton-Romer H.A."/>
            <person name="Stroika S."/>
            <person name="Kucerova Z."/>
            <person name="Roache K.F."/>
            <person name="Sabol A.L."/>
            <person name="Besser J."/>
            <person name="Gerner-Smidt P."/>
        </authorList>
    </citation>
    <scope>NUCLEOTIDE SEQUENCE [LARGE SCALE GENOMIC DNA]</scope>
    <source>
        <strain evidence="1 2">PNUSAC001435</strain>
    </source>
</reference>
<dbReference type="PANTHER" id="PTHR47396:SF1">
    <property type="entry name" value="ATP-DEPENDENT HELICASE IRC3-RELATED"/>
    <property type="match status" value="1"/>
</dbReference>
<dbReference type="InterPro" id="IPR011856">
    <property type="entry name" value="tRNA_endonuc-like_dom_sf"/>
</dbReference>
<dbReference type="PANTHER" id="PTHR47396">
    <property type="entry name" value="TYPE I RESTRICTION ENZYME ECOKI R PROTEIN"/>
    <property type="match status" value="1"/>
</dbReference>
<dbReference type="InterPro" id="IPR001650">
    <property type="entry name" value="Helicase_C-like"/>
</dbReference>
<evidence type="ECO:0000313" key="2">
    <source>
        <dbReference type="Proteomes" id="UP000382436"/>
    </source>
</evidence>
<accession>A0A690LRC2</accession>
<dbReference type="GO" id="GO:0005829">
    <property type="term" value="C:cytosol"/>
    <property type="evidence" value="ECO:0007669"/>
    <property type="project" value="TreeGrafter"/>
</dbReference>
<dbReference type="SMART" id="SM00490">
    <property type="entry name" value="HELICc"/>
    <property type="match status" value="1"/>
</dbReference>
<dbReference type="InterPro" id="IPR050742">
    <property type="entry name" value="Helicase_Restrict-Modif_Enz"/>
</dbReference>
<dbReference type="Pfam" id="PF00271">
    <property type="entry name" value="Helicase_C"/>
    <property type="match status" value="1"/>
</dbReference>
<dbReference type="CDD" id="cd18785">
    <property type="entry name" value="SF2_C"/>
    <property type="match status" value="1"/>
</dbReference>
<gene>
    <name evidence="1" type="ORF">BZ274_08115</name>
</gene>
<dbReference type="PROSITE" id="PS51192">
    <property type="entry name" value="HELICASE_ATP_BIND_1"/>
    <property type="match status" value="1"/>
</dbReference>
<dbReference type="Pfam" id="PF04851">
    <property type="entry name" value="ResIII"/>
    <property type="match status" value="1"/>
</dbReference>
<dbReference type="InterPro" id="IPR053980">
    <property type="entry name" value="ISP_coupler"/>
</dbReference>
<dbReference type="InterPro" id="IPR014001">
    <property type="entry name" value="Helicase_ATP-bd"/>
</dbReference>